<feature type="domain" description="Fibronectin type III-like" evidence="3">
    <location>
        <begin position="348"/>
        <end position="423"/>
    </location>
</feature>
<keyword evidence="2 4" id="KW-0378">Hydrolase</keyword>
<evidence type="ECO:0000259" key="3">
    <source>
        <dbReference type="SMART" id="SM01217"/>
    </source>
</evidence>
<dbReference type="Proteomes" id="UP000823615">
    <property type="component" value="Unassembled WGS sequence"/>
</dbReference>
<dbReference type="GO" id="GO:0004553">
    <property type="term" value="F:hydrolase activity, hydrolyzing O-glycosyl compounds"/>
    <property type="evidence" value="ECO:0007669"/>
    <property type="project" value="InterPro"/>
</dbReference>
<evidence type="ECO:0000313" key="5">
    <source>
        <dbReference type="Proteomes" id="UP000823615"/>
    </source>
</evidence>
<dbReference type="InterPro" id="IPR001764">
    <property type="entry name" value="Glyco_hydro_3_N"/>
</dbReference>
<dbReference type="SUPFAM" id="SSF52279">
    <property type="entry name" value="Beta-D-glucan exohydrolase, C-terminal domain"/>
    <property type="match status" value="1"/>
</dbReference>
<dbReference type="InterPro" id="IPR017853">
    <property type="entry name" value="GH"/>
</dbReference>
<dbReference type="Gene3D" id="2.60.40.10">
    <property type="entry name" value="Immunoglobulins"/>
    <property type="match status" value="1"/>
</dbReference>
<dbReference type="Pfam" id="PF01915">
    <property type="entry name" value="Glyco_hydro_3_C"/>
    <property type="match status" value="1"/>
</dbReference>
<proteinExistence type="inferred from homology"/>
<protein>
    <submittedName>
        <fullName evidence="4">Glycoside hydrolase family 3 C-terminal domain-containing protein</fullName>
    </submittedName>
</protein>
<dbReference type="Gene3D" id="3.20.20.300">
    <property type="entry name" value="Glycoside hydrolase, family 3, N-terminal domain"/>
    <property type="match status" value="1"/>
</dbReference>
<evidence type="ECO:0000256" key="2">
    <source>
        <dbReference type="ARBA" id="ARBA00022801"/>
    </source>
</evidence>
<dbReference type="SUPFAM" id="SSF51445">
    <property type="entry name" value="(Trans)glycosidases"/>
    <property type="match status" value="1"/>
</dbReference>
<name>A0A9D9E011_9SPIO</name>
<organism evidence="4 5">
    <name type="scientific">Candidatus Ornithospirochaeta stercoripullorum</name>
    <dbReference type="NCBI Taxonomy" id="2840899"/>
    <lineage>
        <taxon>Bacteria</taxon>
        <taxon>Pseudomonadati</taxon>
        <taxon>Spirochaetota</taxon>
        <taxon>Spirochaetia</taxon>
        <taxon>Spirochaetales</taxon>
        <taxon>Spirochaetaceae</taxon>
        <taxon>Spirochaetaceae incertae sedis</taxon>
        <taxon>Candidatus Ornithospirochaeta</taxon>
    </lineage>
</organism>
<reference evidence="4" key="2">
    <citation type="journal article" date="2021" name="PeerJ">
        <title>Extensive microbial diversity within the chicken gut microbiome revealed by metagenomics and culture.</title>
        <authorList>
            <person name="Gilroy R."/>
            <person name="Ravi A."/>
            <person name="Getino M."/>
            <person name="Pursley I."/>
            <person name="Horton D.L."/>
            <person name="Alikhan N.F."/>
            <person name="Baker D."/>
            <person name="Gharbi K."/>
            <person name="Hall N."/>
            <person name="Watson M."/>
            <person name="Adriaenssens E.M."/>
            <person name="Foster-Nyarko E."/>
            <person name="Jarju S."/>
            <person name="Secka A."/>
            <person name="Antonio M."/>
            <person name="Oren A."/>
            <person name="Chaudhuri R.R."/>
            <person name="La Ragione R."/>
            <person name="Hildebrand F."/>
            <person name="Pallen M.J."/>
        </authorList>
    </citation>
    <scope>NUCLEOTIDE SEQUENCE</scope>
    <source>
        <strain evidence="4">7293</strain>
    </source>
</reference>
<gene>
    <name evidence="4" type="ORF">IAA97_00020</name>
</gene>
<comment type="similarity">
    <text evidence="1">Belongs to the glycosyl hydrolase 3 family.</text>
</comment>
<evidence type="ECO:0000313" key="4">
    <source>
        <dbReference type="EMBL" id="MBO8435355.1"/>
    </source>
</evidence>
<dbReference type="GO" id="GO:0005975">
    <property type="term" value="P:carbohydrate metabolic process"/>
    <property type="evidence" value="ECO:0007669"/>
    <property type="project" value="InterPro"/>
</dbReference>
<dbReference type="Gene3D" id="3.40.50.1700">
    <property type="entry name" value="Glycoside hydrolase family 3 C-terminal domain"/>
    <property type="match status" value="1"/>
</dbReference>
<sequence length="800" mass="87226">MRWNSFNNPCLPMGKDGRRVTASSDHIALARKVAGEGAVLLKNTDSALPLSGIVALFGKGVADYVKGGGGSGDVTCKWVHSILDGLCEKEKEGKISICLPLAEYYRSYVHSEYEKGGNPGLVAEPAFPEKEARNAAAAGAKALIVISRFSGESWDRAADGSPIFSEEDNGRSLLEKEAEIFEHGDFYLSDKERQMVDSVLSIFGSAVVALNVGGMIDVSWIADDDRIKGAVQFFQGGMTGGDAAADILTGDVNPSGRLTDTYASSLDDYPSSATFHDSMEYVEYSDDIFVGYRYFWTIPGAEKKIVYPFGYGLSYTTFALKIIEAKYENGEVGVVVEVENTGTISGKDVIELYTMLPHGSLDKPCRVLSAFAKTGNLKPGKTERVALRFLLSSISEYDEEGVISEASWVLEKGVYEIQLTDDATTFRRTLSITLKENEVVAHVSHKLEPVELSQILHSDGTYKRARCKEKKSLKSAYPRLYSGEEYIAPGERAHASLSLSEKAKMEEQSLEAVADGKLSLDEFVDSLPLSVLADLTGGQPNRGIANTYGFGNQPEYGIPSAMTADGPAGLRILPQWGVYTTSWPCATAIASSWNVSMAEEVGKAIGAEVKENGFALYLAPAVNIHRSPLCGRNFEYYSEDPLIAGKMGAGMIHGVQTNGVGACIKHFALNNKETNRKNSDSRVSERAAREIYLRQFEIAIKEAKPAAVMSSYNIINGVRASENKELLSDILRTEWGFEGFVTTDWWTLGEQYMEIAAGNDLKMASGNAARIEEAVEKGLLSVDDLKASVRRILSFFLRFE</sequence>
<dbReference type="InterPro" id="IPR050288">
    <property type="entry name" value="Cellulose_deg_GH3"/>
</dbReference>
<evidence type="ECO:0000256" key="1">
    <source>
        <dbReference type="ARBA" id="ARBA00005336"/>
    </source>
</evidence>
<dbReference type="PRINTS" id="PR00133">
    <property type="entry name" value="GLHYDRLASE3"/>
</dbReference>
<reference evidence="4" key="1">
    <citation type="submission" date="2020-10" db="EMBL/GenBank/DDBJ databases">
        <authorList>
            <person name="Gilroy R."/>
        </authorList>
    </citation>
    <scope>NUCLEOTIDE SEQUENCE</scope>
    <source>
        <strain evidence="4">7293</strain>
    </source>
</reference>
<comment type="caution">
    <text evidence="4">The sequence shown here is derived from an EMBL/GenBank/DDBJ whole genome shotgun (WGS) entry which is preliminary data.</text>
</comment>
<dbReference type="InterPro" id="IPR026891">
    <property type="entry name" value="Fn3-like"/>
</dbReference>
<dbReference type="InterPro" id="IPR036881">
    <property type="entry name" value="Glyco_hydro_3_C_sf"/>
</dbReference>
<dbReference type="Pfam" id="PF00933">
    <property type="entry name" value="Glyco_hydro_3"/>
    <property type="match status" value="1"/>
</dbReference>
<dbReference type="EMBL" id="JADIMT010000001">
    <property type="protein sequence ID" value="MBO8435355.1"/>
    <property type="molecule type" value="Genomic_DNA"/>
</dbReference>
<dbReference type="InterPro" id="IPR002772">
    <property type="entry name" value="Glyco_hydro_3_C"/>
</dbReference>
<dbReference type="InterPro" id="IPR036962">
    <property type="entry name" value="Glyco_hydro_3_N_sf"/>
</dbReference>
<dbReference type="Pfam" id="PF14310">
    <property type="entry name" value="Fn3-like"/>
    <property type="match status" value="1"/>
</dbReference>
<dbReference type="AlphaFoldDB" id="A0A9D9E011"/>
<dbReference type="SMART" id="SM01217">
    <property type="entry name" value="Fn3_like"/>
    <property type="match status" value="1"/>
</dbReference>
<dbReference type="PANTHER" id="PTHR42715">
    <property type="entry name" value="BETA-GLUCOSIDASE"/>
    <property type="match status" value="1"/>
</dbReference>
<dbReference type="InterPro" id="IPR013783">
    <property type="entry name" value="Ig-like_fold"/>
</dbReference>
<dbReference type="PANTHER" id="PTHR42715:SF10">
    <property type="entry name" value="BETA-GLUCOSIDASE"/>
    <property type="match status" value="1"/>
</dbReference>
<accession>A0A9D9E011</accession>